<dbReference type="SUPFAM" id="SSF47384">
    <property type="entry name" value="Homodimeric domain of signal transducing histidine kinase"/>
    <property type="match status" value="1"/>
</dbReference>
<dbReference type="PROSITE" id="PS50109">
    <property type="entry name" value="HIS_KIN"/>
    <property type="match status" value="1"/>
</dbReference>
<keyword evidence="8 11" id="KW-1133">Transmembrane helix</keyword>
<dbReference type="RefSeq" id="WP_111875701.1">
    <property type="nucleotide sequence ID" value="NZ_CBCSGC010000038.1"/>
</dbReference>
<dbReference type="AlphaFoldDB" id="A0A328ZIV2"/>
<keyword evidence="7 14" id="KW-0418">Kinase</keyword>
<dbReference type="InterPro" id="IPR050428">
    <property type="entry name" value="TCS_sensor_his_kinase"/>
</dbReference>
<feature type="transmembrane region" description="Helical" evidence="11">
    <location>
        <begin position="93"/>
        <end position="113"/>
    </location>
</feature>
<dbReference type="SMART" id="SM00388">
    <property type="entry name" value="HisKA"/>
    <property type="match status" value="1"/>
</dbReference>
<dbReference type="GO" id="GO:0000155">
    <property type="term" value="F:phosphorelay sensor kinase activity"/>
    <property type="evidence" value="ECO:0007669"/>
    <property type="project" value="InterPro"/>
</dbReference>
<dbReference type="EMBL" id="QLTA01000003">
    <property type="protein sequence ID" value="RAR85799.1"/>
    <property type="molecule type" value="Genomic_DNA"/>
</dbReference>
<evidence type="ECO:0000313" key="14">
    <source>
        <dbReference type="EMBL" id="RAR85799.1"/>
    </source>
</evidence>
<dbReference type="EC" id="2.7.13.3" evidence="3"/>
<evidence type="ECO:0000313" key="15">
    <source>
        <dbReference type="Proteomes" id="UP000248856"/>
    </source>
</evidence>
<comment type="caution">
    <text evidence="14">The sequence shown here is derived from an EMBL/GenBank/DDBJ whole genome shotgun (WGS) entry which is preliminary data.</text>
</comment>
<dbReference type="Gene3D" id="6.10.340.10">
    <property type="match status" value="1"/>
</dbReference>
<evidence type="ECO:0000256" key="10">
    <source>
        <dbReference type="ARBA" id="ARBA00023136"/>
    </source>
</evidence>
<dbReference type="InterPro" id="IPR003594">
    <property type="entry name" value="HATPase_dom"/>
</dbReference>
<dbReference type="InterPro" id="IPR036097">
    <property type="entry name" value="HisK_dim/P_sf"/>
</dbReference>
<dbReference type="GO" id="GO:0005886">
    <property type="term" value="C:plasma membrane"/>
    <property type="evidence" value="ECO:0007669"/>
    <property type="project" value="TreeGrafter"/>
</dbReference>
<sequence>MERAAAMQGPLLNRVWVRFGLCIAATVVATMALLTASVMLFSEIQYRDFYRSLPVEVQRELSDLRDRDMEDSPRAMEIYGHYWHGDLLFGEKWSLVVGLVVCLPVGLVVGFWVSRIVTLPLASMAEVASHVAVGDFTLRAQPGRYHDEMADMVRHFNQMIDSLERMAKERRATAASISHELRTPLAVLRVRLHAICDGVIEADAAESRALLDQVEYLGRLVGDLHTLSMAEAGQLSLETCTVDLTDLVRDALAGHAQHIADHGVVLDLRLDVPAGTALVEVDPDRMRQILFNLVENALRHAAGGGWLGVEVALTGVAVALRVSDAGVGLPPHVLERPFERFPHAPGRRGDGSGLGLSIVQALAQRQGGGVRVENRAEGGTCFTVEFPLAA</sequence>
<dbReference type="Pfam" id="PF00512">
    <property type="entry name" value="HisKA"/>
    <property type="match status" value="1"/>
</dbReference>
<evidence type="ECO:0000256" key="2">
    <source>
        <dbReference type="ARBA" id="ARBA00004370"/>
    </source>
</evidence>
<proteinExistence type="predicted"/>
<evidence type="ECO:0000256" key="6">
    <source>
        <dbReference type="ARBA" id="ARBA00022692"/>
    </source>
</evidence>
<evidence type="ECO:0000259" key="12">
    <source>
        <dbReference type="PROSITE" id="PS50109"/>
    </source>
</evidence>
<dbReference type="PROSITE" id="PS50885">
    <property type="entry name" value="HAMP"/>
    <property type="match status" value="1"/>
</dbReference>
<dbReference type="Pfam" id="PF02518">
    <property type="entry name" value="HATPase_c"/>
    <property type="match status" value="1"/>
</dbReference>
<dbReference type="SUPFAM" id="SSF158472">
    <property type="entry name" value="HAMP domain-like"/>
    <property type="match status" value="1"/>
</dbReference>
<accession>A0A328ZIV2</accession>
<evidence type="ECO:0000259" key="13">
    <source>
        <dbReference type="PROSITE" id="PS50885"/>
    </source>
</evidence>
<gene>
    <name evidence="14" type="ORF">AX018_100327</name>
</gene>
<dbReference type="CDD" id="cd06225">
    <property type="entry name" value="HAMP"/>
    <property type="match status" value="1"/>
</dbReference>
<keyword evidence="5" id="KW-0808">Transferase</keyword>
<dbReference type="Pfam" id="PF00672">
    <property type="entry name" value="HAMP"/>
    <property type="match status" value="1"/>
</dbReference>
<evidence type="ECO:0000256" key="5">
    <source>
        <dbReference type="ARBA" id="ARBA00022679"/>
    </source>
</evidence>
<evidence type="ECO:0000256" key="8">
    <source>
        <dbReference type="ARBA" id="ARBA00022989"/>
    </source>
</evidence>
<organism evidence="14 15">
    <name type="scientific">Paracidovorax anthurii</name>
    <dbReference type="NCBI Taxonomy" id="78229"/>
    <lineage>
        <taxon>Bacteria</taxon>
        <taxon>Pseudomonadati</taxon>
        <taxon>Pseudomonadota</taxon>
        <taxon>Betaproteobacteria</taxon>
        <taxon>Burkholderiales</taxon>
        <taxon>Comamonadaceae</taxon>
        <taxon>Paracidovorax</taxon>
    </lineage>
</organism>
<dbReference type="InterPro" id="IPR036890">
    <property type="entry name" value="HATPase_C_sf"/>
</dbReference>
<keyword evidence="6 11" id="KW-0812">Transmembrane</keyword>
<keyword evidence="10 11" id="KW-0472">Membrane</keyword>
<dbReference type="PRINTS" id="PR00344">
    <property type="entry name" value="BCTRLSENSOR"/>
</dbReference>
<feature type="transmembrane region" description="Helical" evidence="11">
    <location>
        <begin position="15"/>
        <end position="41"/>
    </location>
</feature>
<dbReference type="InterPro" id="IPR003661">
    <property type="entry name" value="HisK_dim/P_dom"/>
</dbReference>
<evidence type="ECO:0000256" key="4">
    <source>
        <dbReference type="ARBA" id="ARBA00022553"/>
    </source>
</evidence>
<dbReference type="OrthoDB" id="9804645at2"/>
<dbReference type="CDD" id="cd00075">
    <property type="entry name" value="HATPase"/>
    <property type="match status" value="1"/>
</dbReference>
<dbReference type="InterPro" id="IPR005467">
    <property type="entry name" value="His_kinase_dom"/>
</dbReference>
<keyword evidence="15" id="KW-1185">Reference proteome</keyword>
<dbReference type="SUPFAM" id="SSF55874">
    <property type="entry name" value="ATPase domain of HSP90 chaperone/DNA topoisomerase II/histidine kinase"/>
    <property type="match status" value="1"/>
</dbReference>
<dbReference type="CDD" id="cd00082">
    <property type="entry name" value="HisKA"/>
    <property type="match status" value="1"/>
</dbReference>
<dbReference type="Proteomes" id="UP000248856">
    <property type="component" value="Unassembled WGS sequence"/>
</dbReference>
<dbReference type="InterPro" id="IPR003660">
    <property type="entry name" value="HAMP_dom"/>
</dbReference>
<evidence type="ECO:0000256" key="1">
    <source>
        <dbReference type="ARBA" id="ARBA00000085"/>
    </source>
</evidence>
<evidence type="ECO:0000256" key="7">
    <source>
        <dbReference type="ARBA" id="ARBA00022777"/>
    </source>
</evidence>
<dbReference type="Gene3D" id="3.30.565.10">
    <property type="entry name" value="Histidine kinase-like ATPase, C-terminal domain"/>
    <property type="match status" value="1"/>
</dbReference>
<dbReference type="PANTHER" id="PTHR45436">
    <property type="entry name" value="SENSOR HISTIDINE KINASE YKOH"/>
    <property type="match status" value="1"/>
</dbReference>
<feature type="domain" description="HAMP" evidence="13">
    <location>
        <begin position="115"/>
        <end position="168"/>
    </location>
</feature>
<name>A0A328ZIV2_9BURK</name>
<evidence type="ECO:0000256" key="11">
    <source>
        <dbReference type="SAM" id="Phobius"/>
    </source>
</evidence>
<keyword evidence="9" id="KW-0902">Two-component regulatory system</keyword>
<dbReference type="SMART" id="SM00304">
    <property type="entry name" value="HAMP"/>
    <property type="match status" value="1"/>
</dbReference>
<dbReference type="InterPro" id="IPR004358">
    <property type="entry name" value="Sig_transdc_His_kin-like_C"/>
</dbReference>
<feature type="domain" description="Histidine kinase" evidence="12">
    <location>
        <begin position="176"/>
        <end position="390"/>
    </location>
</feature>
<reference evidence="14 15" key="1">
    <citation type="submission" date="2018-06" db="EMBL/GenBank/DDBJ databases">
        <title>Genomic Encyclopedia of Archaeal and Bacterial Type Strains, Phase II (KMG-II): from individual species to whole genera.</title>
        <authorList>
            <person name="Goeker M."/>
        </authorList>
    </citation>
    <scope>NUCLEOTIDE SEQUENCE [LARGE SCALE GENOMIC DNA]</scope>
    <source>
        <strain evidence="14 15">CFPB 3232</strain>
    </source>
</reference>
<keyword evidence="4" id="KW-0597">Phosphoprotein</keyword>
<dbReference type="SMART" id="SM00387">
    <property type="entry name" value="HATPase_c"/>
    <property type="match status" value="1"/>
</dbReference>
<dbReference type="Gene3D" id="1.10.287.130">
    <property type="match status" value="1"/>
</dbReference>
<comment type="subcellular location">
    <subcellularLocation>
        <location evidence="2">Membrane</location>
    </subcellularLocation>
</comment>
<comment type="catalytic activity">
    <reaction evidence="1">
        <text>ATP + protein L-histidine = ADP + protein N-phospho-L-histidine.</text>
        <dbReference type="EC" id="2.7.13.3"/>
    </reaction>
</comment>
<evidence type="ECO:0000256" key="9">
    <source>
        <dbReference type="ARBA" id="ARBA00023012"/>
    </source>
</evidence>
<dbReference type="PANTHER" id="PTHR45436:SF5">
    <property type="entry name" value="SENSOR HISTIDINE KINASE TRCS"/>
    <property type="match status" value="1"/>
</dbReference>
<evidence type="ECO:0000256" key="3">
    <source>
        <dbReference type="ARBA" id="ARBA00012438"/>
    </source>
</evidence>
<protein>
    <recommendedName>
        <fullName evidence="3">histidine kinase</fullName>
        <ecNumber evidence="3">2.7.13.3</ecNumber>
    </recommendedName>
</protein>